<protein>
    <submittedName>
        <fullName evidence="1">Uncharacterized protein</fullName>
    </submittedName>
</protein>
<dbReference type="Proteomes" id="UP000277928">
    <property type="component" value="Unassembled WGS sequence"/>
</dbReference>
<evidence type="ECO:0000313" key="2">
    <source>
        <dbReference type="Proteomes" id="UP000277928"/>
    </source>
</evidence>
<name>A0A3P6TFK5_LITSI</name>
<dbReference type="AlphaFoldDB" id="A0A3P6TFK5"/>
<sequence>MDVRLLDEHCFNNLSSCINNASDSVLYCLTVHEVSWASQVHRLVRCLSHSDFSLTLQNAEKLFDEGSCSRRAMHRCDCPTCKTSGELFQNYELESSNDTLIKVRNRGSKSMKFHYESVKRSESKSGKEELIKSVNNQAVGKSEIKAADISHCSITYISFVACSHLILLNV</sequence>
<dbReference type="OrthoDB" id="5853413at2759"/>
<dbReference type="OMA" id="ADISHCS"/>
<proteinExistence type="predicted"/>
<dbReference type="EMBL" id="UYRX01000892">
    <property type="protein sequence ID" value="VDK86936.1"/>
    <property type="molecule type" value="Genomic_DNA"/>
</dbReference>
<evidence type="ECO:0000313" key="1">
    <source>
        <dbReference type="EMBL" id="VDK86936.1"/>
    </source>
</evidence>
<organism evidence="1 2">
    <name type="scientific">Litomosoides sigmodontis</name>
    <name type="common">Filarial nematode worm</name>
    <dbReference type="NCBI Taxonomy" id="42156"/>
    <lineage>
        <taxon>Eukaryota</taxon>
        <taxon>Metazoa</taxon>
        <taxon>Ecdysozoa</taxon>
        <taxon>Nematoda</taxon>
        <taxon>Chromadorea</taxon>
        <taxon>Rhabditida</taxon>
        <taxon>Spirurina</taxon>
        <taxon>Spiruromorpha</taxon>
        <taxon>Filarioidea</taxon>
        <taxon>Onchocercidae</taxon>
        <taxon>Litomosoides</taxon>
    </lineage>
</organism>
<reference evidence="1 2" key="1">
    <citation type="submission" date="2018-08" db="EMBL/GenBank/DDBJ databases">
        <authorList>
            <person name="Laetsch R D."/>
            <person name="Stevens L."/>
            <person name="Kumar S."/>
            <person name="Blaxter L. M."/>
        </authorList>
    </citation>
    <scope>NUCLEOTIDE SEQUENCE [LARGE SCALE GENOMIC DNA]</scope>
</reference>
<keyword evidence="2" id="KW-1185">Reference proteome</keyword>
<gene>
    <name evidence="1" type="ORF">NLS_LOCUS7894</name>
</gene>
<accession>A0A3P6TFK5</accession>